<sequence length="146" mass="17211">MGHKLLHGRVLYTGHGIFFYQIERVVVQNVLLSNFPLDLISIYMRNKSCNERDSYLYKWYIELGTSMKKLMILLYLLSCSARSITQYLWSLRGPYEINWITSYRFVEKYCYLVHGLLEVEGALPTRTGPIQRATKEAYQIEAWLAQ</sequence>
<organism evidence="1 2">
    <name type="scientific">Gossypium tomentosum</name>
    <name type="common">Hawaiian cotton</name>
    <name type="synonym">Gossypium sandvicense</name>
    <dbReference type="NCBI Taxonomy" id="34277"/>
    <lineage>
        <taxon>Eukaryota</taxon>
        <taxon>Viridiplantae</taxon>
        <taxon>Streptophyta</taxon>
        <taxon>Embryophyta</taxon>
        <taxon>Tracheophyta</taxon>
        <taxon>Spermatophyta</taxon>
        <taxon>Magnoliopsida</taxon>
        <taxon>eudicotyledons</taxon>
        <taxon>Gunneridae</taxon>
        <taxon>Pentapetalae</taxon>
        <taxon>rosids</taxon>
        <taxon>malvids</taxon>
        <taxon>Malvales</taxon>
        <taxon>Malvaceae</taxon>
        <taxon>Malvoideae</taxon>
        <taxon>Gossypium</taxon>
    </lineage>
</organism>
<dbReference type="AlphaFoldDB" id="A0A5D2JVU2"/>
<dbReference type="EMBL" id="CM017630">
    <property type="protein sequence ID" value="TYH58958.1"/>
    <property type="molecule type" value="Genomic_DNA"/>
</dbReference>
<accession>A0A5D2JVU2</accession>
<keyword evidence="2" id="KW-1185">Reference proteome</keyword>
<protein>
    <submittedName>
        <fullName evidence="1">Uncharacterized protein</fullName>
    </submittedName>
</protein>
<evidence type="ECO:0000313" key="2">
    <source>
        <dbReference type="Proteomes" id="UP000322667"/>
    </source>
</evidence>
<reference evidence="1 2" key="1">
    <citation type="submission" date="2019-07" db="EMBL/GenBank/DDBJ databases">
        <title>WGS assembly of Gossypium tomentosum.</title>
        <authorList>
            <person name="Chen Z.J."/>
            <person name="Sreedasyam A."/>
            <person name="Ando A."/>
            <person name="Song Q."/>
            <person name="De L."/>
            <person name="Hulse-Kemp A."/>
            <person name="Ding M."/>
            <person name="Ye W."/>
            <person name="Kirkbride R."/>
            <person name="Jenkins J."/>
            <person name="Plott C."/>
            <person name="Lovell J."/>
            <person name="Lin Y.-M."/>
            <person name="Vaughn R."/>
            <person name="Liu B."/>
            <person name="Li W."/>
            <person name="Simpson S."/>
            <person name="Scheffler B."/>
            <person name="Saski C."/>
            <person name="Grover C."/>
            <person name="Hu G."/>
            <person name="Conover J."/>
            <person name="Carlson J."/>
            <person name="Shu S."/>
            <person name="Boston L."/>
            <person name="Williams M."/>
            <person name="Peterson D."/>
            <person name="Mcgee K."/>
            <person name="Jones D."/>
            <person name="Wendel J."/>
            <person name="Stelly D."/>
            <person name="Grimwood J."/>
            <person name="Schmutz J."/>
        </authorList>
    </citation>
    <scope>NUCLEOTIDE SEQUENCE [LARGE SCALE GENOMIC DNA]</scope>
    <source>
        <strain evidence="1">7179.01</strain>
    </source>
</reference>
<gene>
    <name evidence="1" type="ORF">ES332_D08G191600v1</name>
</gene>
<name>A0A5D2JVU2_GOSTO</name>
<dbReference type="Proteomes" id="UP000322667">
    <property type="component" value="Chromosome D08"/>
</dbReference>
<evidence type="ECO:0000313" key="1">
    <source>
        <dbReference type="EMBL" id="TYH58958.1"/>
    </source>
</evidence>
<proteinExistence type="predicted"/>